<organism evidence="2 3">
    <name type="scientific">Plakobranchus ocellatus</name>
    <dbReference type="NCBI Taxonomy" id="259542"/>
    <lineage>
        <taxon>Eukaryota</taxon>
        <taxon>Metazoa</taxon>
        <taxon>Spiralia</taxon>
        <taxon>Lophotrochozoa</taxon>
        <taxon>Mollusca</taxon>
        <taxon>Gastropoda</taxon>
        <taxon>Heterobranchia</taxon>
        <taxon>Euthyneura</taxon>
        <taxon>Panpulmonata</taxon>
        <taxon>Sacoglossa</taxon>
        <taxon>Placobranchoidea</taxon>
        <taxon>Plakobranchidae</taxon>
        <taxon>Plakobranchus</taxon>
    </lineage>
</organism>
<gene>
    <name evidence="2" type="ORF">PoB_001605000</name>
</gene>
<evidence type="ECO:0000313" key="2">
    <source>
        <dbReference type="EMBL" id="GFN89544.1"/>
    </source>
</evidence>
<proteinExistence type="predicted"/>
<feature type="region of interest" description="Disordered" evidence="1">
    <location>
        <begin position="1"/>
        <end position="20"/>
    </location>
</feature>
<protein>
    <submittedName>
        <fullName evidence="2">Uncharacterized protein</fullName>
    </submittedName>
</protein>
<sequence>MRGGGEEGSVGGSMEKRARPEICSDPSVAGKLVKNYCVLDVINLILRVAMRGGGEEGSVGGIMEKRARPEICSDPSVAGSSLAASALTW</sequence>
<dbReference type="AlphaFoldDB" id="A0AAV3Z4J4"/>
<dbReference type="EMBL" id="BLXT01001936">
    <property type="protein sequence ID" value="GFN89544.1"/>
    <property type="molecule type" value="Genomic_DNA"/>
</dbReference>
<keyword evidence="3" id="KW-1185">Reference proteome</keyword>
<feature type="compositionally biased region" description="Gly residues" evidence="1">
    <location>
        <begin position="1"/>
        <end position="11"/>
    </location>
</feature>
<evidence type="ECO:0000256" key="1">
    <source>
        <dbReference type="SAM" id="MobiDB-lite"/>
    </source>
</evidence>
<evidence type="ECO:0000313" key="3">
    <source>
        <dbReference type="Proteomes" id="UP000735302"/>
    </source>
</evidence>
<accession>A0AAV3Z4J4</accession>
<dbReference type="Proteomes" id="UP000735302">
    <property type="component" value="Unassembled WGS sequence"/>
</dbReference>
<name>A0AAV3Z4J4_9GAST</name>
<reference evidence="2 3" key="1">
    <citation type="journal article" date="2021" name="Elife">
        <title>Chloroplast acquisition without the gene transfer in kleptoplastic sea slugs, Plakobranchus ocellatus.</title>
        <authorList>
            <person name="Maeda T."/>
            <person name="Takahashi S."/>
            <person name="Yoshida T."/>
            <person name="Shimamura S."/>
            <person name="Takaki Y."/>
            <person name="Nagai Y."/>
            <person name="Toyoda A."/>
            <person name="Suzuki Y."/>
            <person name="Arimoto A."/>
            <person name="Ishii H."/>
            <person name="Satoh N."/>
            <person name="Nishiyama T."/>
            <person name="Hasebe M."/>
            <person name="Maruyama T."/>
            <person name="Minagawa J."/>
            <person name="Obokata J."/>
            <person name="Shigenobu S."/>
        </authorList>
    </citation>
    <scope>NUCLEOTIDE SEQUENCE [LARGE SCALE GENOMIC DNA]</scope>
</reference>
<comment type="caution">
    <text evidence="2">The sequence shown here is derived from an EMBL/GenBank/DDBJ whole genome shotgun (WGS) entry which is preliminary data.</text>
</comment>